<evidence type="ECO:0000313" key="2">
    <source>
        <dbReference type="Proteomes" id="UP000008144"/>
    </source>
</evidence>
<proteinExistence type="predicted"/>
<reference evidence="2" key="1">
    <citation type="journal article" date="2002" name="Science">
        <title>The draft genome of Ciona intestinalis: insights into chordate and vertebrate origins.</title>
        <authorList>
            <person name="Dehal P."/>
            <person name="Satou Y."/>
            <person name="Campbell R.K."/>
            <person name="Chapman J."/>
            <person name="Degnan B."/>
            <person name="De Tomaso A."/>
            <person name="Davidson B."/>
            <person name="Di Gregorio A."/>
            <person name="Gelpke M."/>
            <person name="Goodstein D.M."/>
            <person name="Harafuji N."/>
            <person name="Hastings K.E."/>
            <person name="Ho I."/>
            <person name="Hotta K."/>
            <person name="Huang W."/>
            <person name="Kawashima T."/>
            <person name="Lemaire P."/>
            <person name="Martinez D."/>
            <person name="Meinertzhagen I.A."/>
            <person name="Necula S."/>
            <person name="Nonaka M."/>
            <person name="Putnam N."/>
            <person name="Rash S."/>
            <person name="Saiga H."/>
            <person name="Satake M."/>
            <person name="Terry A."/>
            <person name="Yamada L."/>
            <person name="Wang H.G."/>
            <person name="Awazu S."/>
            <person name="Azumi K."/>
            <person name="Boore J."/>
            <person name="Branno M."/>
            <person name="Chin-Bow S."/>
            <person name="DeSantis R."/>
            <person name="Doyle S."/>
            <person name="Francino P."/>
            <person name="Keys D.N."/>
            <person name="Haga S."/>
            <person name="Hayashi H."/>
            <person name="Hino K."/>
            <person name="Imai K.S."/>
            <person name="Inaba K."/>
            <person name="Kano S."/>
            <person name="Kobayashi K."/>
            <person name="Kobayashi M."/>
            <person name="Lee B.I."/>
            <person name="Makabe K.W."/>
            <person name="Manohar C."/>
            <person name="Matassi G."/>
            <person name="Medina M."/>
            <person name="Mochizuki Y."/>
            <person name="Mount S."/>
            <person name="Morishita T."/>
            <person name="Miura S."/>
            <person name="Nakayama A."/>
            <person name="Nishizaka S."/>
            <person name="Nomoto H."/>
            <person name="Ohta F."/>
            <person name="Oishi K."/>
            <person name="Rigoutsos I."/>
            <person name="Sano M."/>
            <person name="Sasaki A."/>
            <person name="Sasakura Y."/>
            <person name="Shoguchi E."/>
            <person name="Shin-i T."/>
            <person name="Spagnuolo A."/>
            <person name="Stainier D."/>
            <person name="Suzuki M.M."/>
            <person name="Tassy O."/>
            <person name="Takatori N."/>
            <person name="Tokuoka M."/>
            <person name="Yagi K."/>
            <person name="Yoshizaki F."/>
            <person name="Wada S."/>
            <person name="Zhang C."/>
            <person name="Hyatt P.D."/>
            <person name="Larimer F."/>
            <person name="Detter C."/>
            <person name="Doggett N."/>
            <person name="Glavina T."/>
            <person name="Hawkins T."/>
            <person name="Richardson P."/>
            <person name="Lucas S."/>
            <person name="Kohara Y."/>
            <person name="Levine M."/>
            <person name="Satoh N."/>
            <person name="Rokhsar D.S."/>
        </authorList>
    </citation>
    <scope>NUCLEOTIDE SEQUENCE [LARGE SCALE GENOMIC DNA]</scope>
</reference>
<dbReference type="HOGENOM" id="CLU_3368249_0_0_1"/>
<dbReference type="InParanoid" id="H2XJV0"/>
<keyword evidence="2" id="KW-1185">Reference proteome</keyword>
<organism evidence="1 2">
    <name type="scientific">Ciona intestinalis</name>
    <name type="common">Transparent sea squirt</name>
    <name type="synonym">Ascidia intestinalis</name>
    <dbReference type="NCBI Taxonomy" id="7719"/>
    <lineage>
        <taxon>Eukaryota</taxon>
        <taxon>Metazoa</taxon>
        <taxon>Chordata</taxon>
        <taxon>Tunicata</taxon>
        <taxon>Ascidiacea</taxon>
        <taxon>Phlebobranchia</taxon>
        <taxon>Cionidae</taxon>
        <taxon>Ciona</taxon>
    </lineage>
</organism>
<sequence length="35" mass="3987">MACNATVLKKMDSQQHSTTTVFIATHNSMHRRQVL</sequence>
<protein>
    <submittedName>
        <fullName evidence="1">Uncharacterized protein</fullName>
    </submittedName>
</protein>
<dbReference type="AlphaFoldDB" id="H2XJV0"/>
<reference evidence="1" key="3">
    <citation type="submission" date="2025-09" db="UniProtKB">
        <authorList>
            <consortium name="Ensembl"/>
        </authorList>
    </citation>
    <scope>IDENTIFICATION</scope>
</reference>
<dbReference type="Proteomes" id="UP000008144">
    <property type="component" value="Unassembled WGS sequence"/>
</dbReference>
<evidence type="ECO:0000313" key="1">
    <source>
        <dbReference type="Ensembl" id="ENSCINP00000029932.1"/>
    </source>
</evidence>
<reference evidence="1" key="2">
    <citation type="submission" date="2025-08" db="UniProtKB">
        <authorList>
            <consortium name="Ensembl"/>
        </authorList>
    </citation>
    <scope>IDENTIFICATION</scope>
</reference>
<dbReference type="Ensembl" id="ENSCINT00000035237.1">
    <property type="protein sequence ID" value="ENSCINP00000029932.1"/>
    <property type="gene ID" value="ENSCING00000018375.1"/>
</dbReference>
<name>H2XJV0_CIOIN</name>
<accession>H2XJV0</accession>